<feature type="domain" description="ABC transmembrane type-1" evidence="7">
    <location>
        <begin position="177"/>
        <end position="372"/>
    </location>
</feature>
<comment type="subcellular location">
    <subcellularLocation>
        <location evidence="6">Cell membrane</location>
        <topology evidence="6">Multi-pass membrane protein</topology>
    </subcellularLocation>
    <subcellularLocation>
        <location evidence="1">Membrane</location>
        <topology evidence="1">Multi-pass membrane protein</topology>
    </subcellularLocation>
</comment>
<dbReference type="SUPFAM" id="SSF161098">
    <property type="entry name" value="MetI-like"/>
    <property type="match status" value="1"/>
</dbReference>
<feature type="transmembrane region" description="Helical" evidence="6">
    <location>
        <begin position="248"/>
        <end position="268"/>
    </location>
</feature>
<feature type="transmembrane region" description="Helical" evidence="6">
    <location>
        <begin position="353"/>
        <end position="376"/>
    </location>
</feature>
<reference evidence="8 9" key="1">
    <citation type="submission" date="2024-04" db="EMBL/GenBank/DDBJ databases">
        <title>Isolation and characterization of novel acetogenic strains of the genera Terrisporobacter and Acetoanaerobium.</title>
        <authorList>
            <person name="Boeer T."/>
            <person name="Schueler M.A."/>
            <person name="Lueschen A."/>
            <person name="Eysell L."/>
            <person name="Droege J."/>
            <person name="Heinemann M."/>
            <person name="Engelhardt L."/>
            <person name="Basen M."/>
            <person name="Daniel R."/>
        </authorList>
    </citation>
    <scope>NUCLEOTIDE SEQUENCE [LARGE SCALE GENOMIC DNA]</scope>
    <source>
        <strain evidence="8 9">ELB</strain>
    </source>
</reference>
<feature type="transmembrane region" description="Helical" evidence="6">
    <location>
        <begin position="47"/>
        <end position="65"/>
    </location>
</feature>
<feature type="transmembrane region" description="Helical" evidence="6">
    <location>
        <begin position="7"/>
        <end position="27"/>
    </location>
</feature>
<sequence>MLKKQDIATNLLCIILVAILFMNQFMFKAEQRIGDKIGLSAKECLGSNYIIILTLTFILLVVAIIKEDKENLNFISGMLASICLGCAVLFAGQAVNVVELSSASGRVSMSLGCYLYILIAYLVIAKCNENIHTAWKRFIVIITGIAISVVSAVMGELDGLSIVKEYMVYKSQFYEYFSNHLSMSFKVVISGVFVGIPLGWFVYKNSKIGKVISAILNTIESIPSFALICIMMFPLSVISKIFPILREYGISGVGSTPVFCALFCYSLFQIVNSMYGALDIVDKEYINVARGMGMTTMQIFIKVELPIILPIIISGIRVSLTATILGVTIGSYIGYGGLGKFILQGLNGFAIDLVMLGTLPIMGLVLLFDFCFRKLIDLIESYRKIKGAIKI</sequence>
<evidence type="ECO:0000259" key="7">
    <source>
        <dbReference type="PROSITE" id="PS50928"/>
    </source>
</evidence>
<dbReference type="RefSeq" id="WP_343337613.1">
    <property type="nucleotide sequence ID" value="NZ_CP154622.1"/>
</dbReference>
<evidence type="ECO:0000313" key="9">
    <source>
        <dbReference type="Proteomes" id="UP001477947"/>
    </source>
</evidence>
<feature type="transmembrane region" description="Helical" evidence="6">
    <location>
        <begin position="183"/>
        <end position="203"/>
    </location>
</feature>
<keyword evidence="2 6" id="KW-0813">Transport</keyword>
<feature type="transmembrane region" description="Helical" evidence="6">
    <location>
        <begin position="224"/>
        <end position="242"/>
    </location>
</feature>
<keyword evidence="3 6" id="KW-0812">Transmembrane</keyword>
<organism evidence="8 9">
    <name type="scientific">Terrisporobacter petrolearius</name>
    <dbReference type="NCBI Taxonomy" id="1460447"/>
    <lineage>
        <taxon>Bacteria</taxon>
        <taxon>Bacillati</taxon>
        <taxon>Bacillota</taxon>
        <taxon>Clostridia</taxon>
        <taxon>Peptostreptococcales</taxon>
        <taxon>Peptostreptococcaceae</taxon>
        <taxon>Terrisporobacter</taxon>
    </lineage>
</organism>
<comment type="similarity">
    <text evidence="6">Belongs to the binding-protein-dependent transport system permease family.</text>
</comment>
<gene>
    <name evidence="8" type="primary">yehY</name>
    <name evidence="8" type="ORF">TPELB_25890</name>
</gene>
<dbReference type="PANTHER" id="PTHR30177">
    <property type="entry name" value="GLYCINE BETAINE/L-PROLINE TRANSPORT SYSTEM PERMEASE PROTEIN PROW"/>
    <property type="match status" value="1"/>
</dbReference>
<evidence type="ECO:0000256" key="3">
    <source>
        <dbReference type="ARBA" id="ARBA00022692"/>
    </source>
</evidence>
<dbReference type="InterPro" id="IPR051204">
    <property type="entry name" value="ABC_transp_perm/SBD"/>
</dbReference>
<feature type="transmembrane region" description="Helical" evidence="6">
    <location>
        <begin position="107"/>
        <end position="125"/>
    </location>
</feature>
<dbReference type="EMBL" id="CP154622">
    <property type="protein sequence ID" value="XAM42276.1"/>
    <property type="molecule type" value="Genomic_DNA"/>
</dbReference>
<dbReference type="PANTHER" id="PTHR30177:SF30">
    <property type="entry name" value="GLYCINE BETAINE UPTAKE SYSTEM PERMEASE PROTEIN YEHY"/>
    <property type="match status" value="1"/>
</dbReference>
<name>A0ABZ3FHT4_9FIRM</name>
<proteinExistence type="inferred from homology"/>
<evidence type="ECO:0000256" key="2">
    <source>
        <dbReference type="ARBA" id="ARBA00022448"/>
    </source>
</evidence>
<feature type="transmembrane region" description="Helical" evidence="6">
    <location>
        <begin position="72"/>
        <end position="95"/>
    </location>
</feature>
<dbReference type="Gene3D" id="1.10.3720.10">
    <property type="entry name" value="MetI-like"/>
    <property type="match status" value="1"/>
</dbReference>
<evidence type="ECO:0000256" key="6">
    <source>
        <dbReference type="RuleBase" id="RU363032"/>
    </source>
</evidence>
<evidence type="ECO:0000256" key="5">
    <source>
        <dbReference type="ARBA" id="ARBA00023136"/>
    </source>
</evidence>
<keyword evidence="5 6" id="KW-0472">Membrane</keyword>
<keyword evidence="9" id="KW-1185">Reference proteome</keyword>
<dbReference type="PROSITE" id="PS50928">
    <property type="entry name" value="ABC_TM1"/>
    <property type="match status" value="1"/>
</dbReference>
<feature type="transmembrane region" description="Helical" evidence="6">
    <location>
        <begin position="307"/>
        <end position="333"/>
    </location>
</feature>
<evidence type="ECO:0000256" key="1">
    <source>
        <dbReference type="ARBA" id="ARBA00004141"/>
    </source>
</evidence>
<dbReference type="Proteomes" id="UP001477947">
    <property type="component" value="Chromosome"/>
</dbReference>
<evidence type="ECO:0000313" key="8">
    <source>
        <dbReference type="EMBL" id="XAM42276.1"/>
    </source>
</evidence>
<evidence type="ECO:0000256" key="4">
    <source>
        <dbReference type="ARBA" id="ARBA00022989"/>
    </source>
</evidence>
<protein>
    <submittedName>
        <fullName evidence="8">Glycine betaine uptake system permease protein YehY</fullName>
    </submittedName>
</protein>
<dbReference type="InterPro" id="IPR000515">
    <property type="entry name" value="MetI-like"/>
</dbReference>
<dbReference type="Pfam" id="PF00528">
    <property type="entry name" value="BPD_transp_1"/>
    <property type="match status" value="1"/>
</dbReference>
<dbReference type="CDD" id="cd06261">
    <property type="entry name" value="TM_PBP2"/>
    <property type="match status" value="1"/>
</dbReference>
<accession>A0ABZ3FHT4</accession>
<feature type="transmembrane region" description="Helical" evidence="6">
    <location>
        <begin position="137"/>
        <end position="163"/>
    </location>
</feature>
<dbReference type="InterPro" id="IPR035906">
    <property type="entry name" value="MetI-like_sf"/>
</dbReference>
<keyword evidence="4 6" id="KW-1133">Transmembrane helix</keyword>